<dbReference type="AlphaFoldDB" id="A0A6A6FW69"/>
<keyword evidence="2" id="KW-1185">Reference proteome</keyword>
<sequence>QSQPGVDSTSIQRSHGMVLFRGFQTLDAFGPIDALGFLGGQFKLDLHLIAEALDPVTNRPASPSMSLRNSSTHYHV</sequence>
<protein>
    <submittedName>
        <fullName evidence="1">Uncharacterized protein</fullName>
    </submittedName>
</protein>
<feature type="non-terminal residue" evidence="1">
    <location>
        <position position="76"/>
    </location>
</feature>
<feature type="non-terminal residue" evidence="1">
    <location>
        <position position="1"/>
    </location>
</feature>
<proteinExistence type="predicted"/>
<dbReference type="EMBL" id="ML992662">
    <property type="protein sequence ID" value="KAF2217651.1"/>
    <property type="molecule type" value="Genomic_DNA"/>
</dbReference>
<reference evidence="1" key="1">
    <citation type="journal article" date="2020" name="Stud. Mycol.">
        <title>101 Dothideomycetes genomes: a test case for predicting lifestyles and emergence of pathogens.</title>
        <authorList>
            <person name="Haridas S."/>
            <person name="Albert R."/>
            <person name="Binder M."/>
            <person name="Bloem J."/>
            <person name="Labutti K."/>
            <person name="Salamov A."/>
            <person name="Andreopoulos B."/>
            <person name="Baker S."/>
            <person name="Barry K."/>
            <person name="Bills G."/>
            <person name="Bluhm B."/>
            <person name="Cannon C."/>
            <person name="Castanera R."/>
            <person name="Culley D."/>
            <person name="Daum C."/>
            <person name="Ezra D."/>
            <person name="Gonzalez J."/>
            <person name="Henrissat B."/>
            <person name="Kuo A."/>
            <person name="Liang C."/>
            <person name="Lipzen A."/>
            <person name="Lutzoni F."/>
            <person name="Magnuson J."/>
            <person name="Mondo S."/>
            <person name="Nolan M."/>
            <person name="Ohm R."/>
            <person name="Pangilinan J."/>
            <person name="Park H.-J."/>
            <person name="Ramirez L."/>
            <person name="Alfaro M."/>
            <person name="Sun H."/>
            <person name="Tritt A."/>
            <person name="Yoshinaga Y."/>
            <person name="Zwiers L.-H."/>
            <person name="Turgeon B."/>
            <person name="Goodwin S."/>
            <person name="Spatafora J."/>
            <person name="Crous P."/>
            <person name="Grigoriev I."/>
        </authorList>
    </citation>
    <scope>NUCLEOTIDE SEQUENCE</scope>
    <source>
        <strain evidence="1">SCOH1-5</strain>
    </source>
</reference>
<gene>
    <name evidence="1" type="ORF">CERZMDRAFT_5972</name>
</gene>
<accession>A0A6A6FW69</accession>
<name>A0A6A6FW69_9PEZI</name>
<dbReference type="Gene3D" id="3.40.50.880">
    <property type="match status" value="1"/>
</dbReference>
<dbReference type="OrthoDB" id="543156at2759"/>
<evidence type="ECO:0000313" key="2">
    <source>
        <dbReference type="Proteomes" id="UP000799539"/>
    </source>
</evidence>
<dbReference type="Proteomes" id="UP000799539">
    <property type="component" value="Unassembled WGS sequence"/>
</dbReference>
<dbReference type="InterPro" id="IPR029062">
    <property type="entry name" value="Class_I_gatase-like"/>
</dbReference>
<organism evidence="1 2">
    <name type="scientific">Cercospora zeae-maydis SCOH1-5</name>
    <dbReference type="NCBI Taxonomy" id="717836"/>
    <lineage>
        <taxon>Eukaryota</taxon>
        <taxon>Fungi</taxon>
        <taxon>Dikarya</taxon>
        <taxon>Ascomycota</taxon>
        <taxon>Pezizomycotina</taxon>
        <taxon>Dothideomycetes</taxon>
        <taxon>Dothideomycetidae</taxon>
        <taxon>Mycosphaerellales</taxon>
        <taxon>Mycosphaerellaceae</taxon>
        <taxon>Cercospora</taxon>
    </lineage>
</organism>
<evidence type="ECO:0000313" key="1">
    <source>
        <dbReference type="EMBL" id="KAF2217651.1"/>
    </source>
</evidence>